<gene>
    <name evidence="2" type="ORF">SAMN05421770_103370</name>
</gene>
<evidence type="ECO:0000313" key="2">
    <source>
        <dbReference type="EMBL" id="SNS99094.1"/>
    </source>
</evidence>
<evidence type="ECO:0000313" key="3">
    <source>
        <dbReference type="Proteomes" id="UP000198356"/>
    </source>
</evidence>
<sequence>MPLPVTDVTLLKAYLAGVMQRADHHANEVEMIALALTGAIIWKKDADRDIEVMQQQGETKNVLWVYIHGSRYAFSYNHAAKAIEMREGTTRGAILHSFSNGTTLSDLHAVFALL</sequence>
<name>A0A239J359_9BACT</name>
<dbReference type="Gene3D" id="3.30.920.70">
    <property type="match status" value="1"/>
</dbReference>
<dbReference type="AlphaFoldDB" id="A0A239J359"/>
<reference evidence="2 3" key="1">
    <citation type="submission" date="2017-06" db="EMBL/GenBank/DDBJ databases">
        <authorList>
            <person name="Kim H.J."/>
            <person name="Triplett B.A."/>
        </authorList>
    </citation>
    <scope>NUCLEOTIDE SEQUENCE [LARGE SCALE GENOMIC DNA]</scope>
    <source>
        <strain evidence="2 3">DSM 18704</strain>
    </source>
</reference>
<dbReference type="EMBL" id="FZOU01000003">
    <property type="protein sequence ID" value="SNS99094.1"/>
    <property type="molecule type" value="Genomic_DNA"/>
</dbReference>
<dbReference type="InterPro" id="IPR040614">
    <property type="entry name" value="VCH_CASS14"/>
</dbReference>
<keyword evidence="3" id="KW-1185">Reference proteome</keyword>
<accession>A0A239J359</accession>
<feature type="domain" description="Integron cassette protein VCH-CASS1 chain" evidence="1">
    <location>
        <begin position="11"/>
        <end position="105"/>
    </location>
</feature>
<dbReference type="Proteomes" id="UP000198356">
    <property type="component" value="Unassembled WGS sequence"/>
</dbReference>
<proteinExistence type="predicted"/>
<evidence type="ECO:0000259" key="1">
    <source>
        <dbReference type="Pfam" id="PF18315"/>
    </source>
</evidence>
<dbReference type="OrthoDB" id="1444132at2"/>
<protein>
    <recommendedName>
        <fullName evidence="1">Integron cassette protein VCH-CASS1 chain domain-containing protein</fullName>
    </recommendedName>
</protein>
<dbReference type="Pfam" id="PF18315">
    <property type="entry name" value="VCH_CASS14"/>
    <property type="match status" value="1"/>
</dbReference>
<organism evidence="2 3">
    <name type="scientific">Granulicella rosea</name>
    <dbReference type="NCBI Taxonomy" id="474952"/>
    <lineage>
        <taxon>Bacteria</taxon>
        <taxon>Pseudomonadati</taxon>
        <taxon>Acidobacteriota</taxon>
        <taxon>Terriglobia</taxon>
        <taxon>Terriglobales</taxon>
        <taxon>Acidobacteriaceae</taxon>
        <taxon>Granulicella</taxon>
    </lineage>
</organism>